<dbReference type="GO" id="GO:0016788">
    <property type="term" value="F:hydrolase activity, acting on ester bonds"/>
    <property type="evidence" value="ECO:0007669"/>
    <property type="project" value="InterPro"/>
</dbReference>
<dbReference type="Proteomes" id="UP000828390">
    <property type="component" value="Unassembled WGS sequence"/>
</dbReference>
<evidence type="ECO:0000256" key="1">
    <source>
        <dbReference type="ARBA" id="ARBA00009275"/>
    </source>
</evidence>
<feature type="compositionally biased region" description="Basic and acidic residues" evidence="2">
    <location>
        <begin position="37"/>
        <end position="47"/>
    </location>
</feature>
<reference evidence="3" key="2">
    <citation type="submission" date="2020-11" db="EMBL/GenBank/DDBJ databases">
        <authorList>
            <person name="McCartney M.A."/>
            <person name="Auch B."/>
            <person name="Kono T."/>
            <person name="Mallez S."/>
            <person name="Becker A."/>
            <person name="Gohl D.M."/>
            <person name="Silverstein K.A.T."/>
            <person name="Koren S."/>
            <person name="Bechman K.B."/>
            <person name="Herman A."/>
            <person name="Abrahante J.E."/>
            <person name="Garbe J."/>
        </authorList>
    </citation>
    <scope>NUCLEOTIDE SEQUENCE</scope>
    <source>
        <strain evidence="3">Duluth1</strain>
        <tissue evidence="3">Whole animal</tissue>
    </source>
</reference>
<evidence type="ECO:0000313" key="4">
    <source>
        <dbReference type="Proteomes" id="UP000828390"/>
    </source>
</evidence>
<reference evidence="3" key="1">
    <citation type="journal article" date="2019" name="bioRxiv">
        <title>The Genome of the Zebra Mussel, Dreissena polymorpha: A Resource for Invasive Species Research.</title>
        <authorList>
            <person name="McCartney M.A."/>
            <person name="Auch B."/>
            <person name="Kono T."/>
            <person name="Mallez S."/>
            <person name="Zhang Y."/>
            <person name="Obille A."/>
            <person name="Becker A."/>
            <person name="Abrahante J.E."/>
            <person name="Garbe J."/>
            <person name="Badalamenti J.P."/>
            <person name="Herman A."/>
            <person name="Mangelson H."/>
            <person name="Liachko I."/>
            <person name="Sullivan S."/>
            <person name="Sone E.D."/>
            <person name="Koren S."/>
            <person name="Silverstein K.A.T."/>
            <person name="Beckman K.B."/>
            <person name="Gohl D.M."/>
        </authorList>
    </citation>
    <scope>NUCLEOTIDE SEQUENCE</scope>
    <source>
        <strain evidence="3">Duluth1</strain>
        <tissue evidence="3">Whole animal</tissue>
    </source>
</reference>
<comment type="similarity">
    <text evidence="1">Belongs to the metallo-dependent hydrolases superfamily. TatD-type hydrolase family.</text>
</comment>
<dbReference type="AlphaFoldDB" id="A0A9D4FPE0"/>
<sequence>MDLIQRPAPFSCAIEGANVMASARMTGSIPEPGSLADESKWGEDKESAPGVPEWISARNEELTTFDSHFHLDSICKVTKASSIDALVGHYMGPIPQVPVRVNGWISVFCDPLNYPREYPCVTGFRSAVGVHHKAPPRDVKEEGQVDRELRKDVVVALGEIGLDLSLCLREWCRQKEMFEGMLELACPRRPVILHIPGRGNYTSKARALALRLMWKTLVPHREYICTVLQ</sequence>
<dbReference type="EMBL" id="JAIWYP010000007">
    <property type="protein sequence ID" value="KAH3802974.1"/>
    <property type="molecule type" value="Genomic_DNA"/>
</dbReference>
<dbReference type="Gene3D" id="3.20.20.140">
    <property type="entry name" value="Metal-dependent hydrolases"/>
    <property type="match status" value="1"/>
</dbReference>
<dbReference type="PANTHER" id="PTHR46363">
    <property type="entry name" value="DEOXYRIBONUCLEASE TATDN2-RELATED"/>
    <property type="match status" value="1"/>
</dbReference>
<comment type="caution">
    <text evidence="3">The sequence shown here is derived from an EMBL/GenBank/DDBJ whole genome shotgun (WGS) entry which is preliminary data.</text>
</comment>
<feature type="region of interest" description="Disordered" evidence="2">
    <location>
        <begin position="28"/>
        <end position="50"/>
    </location>
</feature>
<dbReference type="Pfam" id="PF01026">
    <property type="entry name" value="TatD_DNase"/>
    <property type="match status" value="1"/>
</dbReference>
<protein>
    <submittedName>
        <fullName evidence="3">Uncharacterized protein</fullName>
    </submittedName>
</protein>
<evidence type="ECO:0000256" key="2">
    <source>
        <dbReference type="SAM" id="MobiDB-lite"/>
    </source>
</evidence>
<gene>
    <name evidence="3" type="ORF">DPMN_156672</name>
</gene>
<dbReference type="InterPro" id="IPR001130">
    <property type="entry name" value="TatD-like"/>
</dbReference>
<proteinExistence type="inferred from homology"/>
<evidence type="ECO:0000313" key="3">
    <source>
        <dbReference type="EMBL" id="KAH3802974.1"/>
    </source>
</evidence>
<dbReference type="SUPFAM" id="SSF51556">
    <property type="entry name" value="Metallo-dependent hydrolases"/>
    <property type="match status" value="1"/>
</dbReference>
<name>A0A9D4FPE0_DREPO</name>
<accession>A0A9D4FPE0</accession>
<dbReference type="InterPro" id="IPR032466">
    <property type="entry name" value="Metal_Hydrolase"/>
</dbReference>
<keyword evidence="4" id="KW-1185">Reference proteome</keyword>
<organism evidence="3 4">
    <name type="scientific">Dreissena polymorpha</name>
    <name type="common">Zebra mussel</name>
    <name type="synonym">Mytilus polymorpha</name>
    <dbReference type="NCBI Taxonomy" id="45954"/>
    <lineage>
        <taxon>Eukaryota</taxon>
        <taxon>Metazoa</taxon>
        <taxon>Spiralia</taxon>
        <taxon>Lophotrochozoa</taxon>
        <taxon>Mollusca</taxon>
        <taxon>Bivalvia</taxon>
        <taxon>Autobranchia</taxon>
        <taxon>Heteroconchia</taxon>
        <taxon>Euheterodonta</taxon>
        <taxon>Imparidentia</taxon>
        <taxon>Neoheterodontei</taxon>
        <taxon>Myida</taxon>
        <taxon>Dreissenoidea</taxon>
        <taxon>Dreissenidae</taxon>
        <taxon>Dreissena</taxon>
    </lineage>
</organism>
<dbReference type="PANTHER" id="PTHR46363:SF1">
    <property type="entry name" value="DEOXYRIBONUCLEASE TATDN2-RELATED"/>
    <property type="match status" value="1"/>
</dbReference>